<dbReference type="SUPFAM" id="SSF55729">
    <property type="entry name" value="Acyl-CoA N-acyltransferases (Nat)"/>
    <property type="match status" value="1"/>
</dbReference>
<sequence>MPSAEKGGYDFLLAGTIKGNAASGRVLEKAGFTECETTLQDFENSFFGKCDSVWYKIARPGKTLEELGVLPGTGSAKDGLLFARSADDKSKARAQRAEAEA</sequence>
<gene>
    <name evidence="1" type="ORF">LTR97_003404</name>
</gene>
<dbReference type="AlphaFoldDB" id="A0AAN7VUQ6"/>
<proteinExistence type="predicted"/>
<reference evidence="1" key="1">
    <citation type="submission" date="2023-08" db="EMBL/GenBank/DDBJ databases">
        <title>Black Yeasts Isolated from many extreme environments.</title>
        <authorList>
            <person name="Coleine C."/>
            <person name="Stajich J.E."/>
            <person name="Selbmann L."/>
        </authorList>
    </citation>
    <scope>NUCLEOTIDE SEQUENCE</scope>
    <source>
        <strain evidence="1">CCFEE 5810</strain>
    </source>
</reference>
<comment type="caution">
    <text evidence="1">The sequence shown here is derived from an EMBL/GenBank/DDBJ whole genome shotgun (WGS) entry which is preliminary data.</text>
</comment>
<evidence type="ECO:0000313" key="1">
    <source>
        <dbReference type="EMBL" id="KAK5704386.1"/>
    </source>
</evidence>
<name>A0AAN7VUQ6_9PEZI</name>
<dbReference type="InterPro" id="IPR016181">
    <property type="entry name" value="Acyl_CoA_acyltransferase"/>
</dbReference>
<dbReference type="EMBL" id="JAVRQU010000004">
    <property type="protein sequence ID" value="KAK5704386.1"/>
    <property type="molecule type" value="Genomic_DNA"/>
</dbReference>
<evidence type="ECO:0000313" key="2">
    <source>
        <dbReference type="Proteomes" id="UP001310594"/>
    </source>
</evidence>
<organism evidence="1 2">
    <name type="scientific">Elasticomyces elasticus</name>
    <dbReference type="NCBI Taxonomy" id="574655"/>
    <lineage>
        <taxon>Eukaryota</taxon>
        <taxon>Fungi</taxon>
        <taxon>Dikarya</taxon>
        <taxon>Ascomycota</taxon>
        <taxon>Pezizomycotina</taxon>
        <taxon>Dothideomycetes</taxon>
        <taxon>Dothideomycetidae</taxon>
        <taxon>Mycosphaerellales</taxon>
        <taxon>Teratosphaeriaceae</taxon>
        <taxon>Elasticomyces</taxon>
    </lineage>
</organism>
<protein>
    <submittedName>
        <fullName evidence="1">Uncharacterized protein</fullName>
    </submittedName>
</protein>
<dbReference type="Proteomes" id="UP001310594">
    <property type="component" value="Unassembled WGS sequence"/>
</dbReference>
<accession>A0AAN7VUQ6</accession>
<dbReference type="Gene3D" id="3.40.630.30">
    <property type="match status" value="1"/>
</dbReference>